<evidence type="ECO:0000313" key="3">
    <source>
        <dbReference type="EMBL" id="RWX76531.1"/>
    </source>
</evidence>
<evidence type="ECO:0000259" key="2">
    <source>
        <dbReference type="PROSITE" id="PS50111"/>
    </source>
</evidence>
<evidence type="ECO:0000313" key="4">
    <source>
        <dbReference type="Proteomes" id="UP000287687"/>
    </source>
</evidence>
<comment type="caution">
    <text evidence="3">The sequence shown here is derived from an EMBL/GenBank/DDBJ whole genome shotgun (WGS) entry which is preliminary data.</text>
</comment>
<keyword evidence="4" id="KW-1185">Reference proteome</keyword>
<dbReference type="PROSITE" id="PS50111">
    <property type="entry name" value="CHEMOTAXIS_TRANSDUC_2"/>
    <property type="match status" value="1"/>
</dbReference>
<dbReference type="InterPro" id="IPR004089">
    <property type="entry name" value="MCPsignal_dom"/>
</dbReference>
<dbReference type="Proteomes" id="UP000287687">
    <property type="component" value="Unassembled WGS sequence"/>
</dbReference>
<dbReference type="RefSeq" id="WP_128443449.1">
    <property type="nucleotide sequence ID" value="NZ_SBIP01000003.1"/>
</dbReference>
<evidence type="ECO:0000256" key="1">
    <source>
        <dbReference type="PROSITE-ProRule" id="PRU00284"/>
    </source>
</evidence>
<dbReference type="OrthoDB" id="9816265at2"/>
<reference evidence="3 4" key="1">
    <citation type="submission" date="2019-01" db="EMBL/GenBank/DDBJ databases">
        <title>The draft genome of Rhizobium sp. 24NR.</title>
        <authorList>
            <person name="Liu L."/>
            <person name="Liang L."/>
            <person name="Shi S."/>
            <person name="Xu L."/>
            <person name="Wang X."/>
            <person name="Li L."/>
            <person name="Zhang X."/>
        </authorList>
    </citation>
    <scope>NUCLEOTIDE SEQUENCE [LARGE SCALE GENOMIC DNA]</scope>
    <source>
        <strain evidence="3 4">24NR</strain>
    </source>
</reference>
<accession>A0A444LEL3</accession>
<gene>
    <name evidence="3" type="ORF">EPK99_12640</name>
</gene>
<proteinExistence type="predicted"/>
<dbReference type="AlphaFoldDB" id="A0A444LEL3"/>
<feature type="domain" description="Methyl-accepting transducer" evidence="2">
    <location>
        <begin position="285"/>
        <end position="435"/>
    </location>
</feature>
<protein>
    <recommendedName>
        <fullName evidence="2">Methyl-accepting transducer domain-containing protein</fullName>
    </recommendedName>
</protein>
<dbReference type="Gene3D" id="1.10.287.950">
    <property type="entry name" value="Methyl-accepting chemotaxis protein"/>
    <property type="match status" value="1"/>
</dbReference>
<keyword evidence="1" id="KW-0807">Transducer</keyword>
<dbReference type="EMBL" id="SBIP01000003">
    <property type="protein sequence ID" value="RWX76531.1"/>
    <property type="molecule type" value="Genomic_DNA"/>
</dbReference>
<dbReference type="SUPFAM" id="SSF58104">
    <property type="entry name" value="Methyl-accepting chemotaxis protein (MCP) signaling domain"/>
    <property type="match status" value="1"/>
</dbReference>
<sequence>MAVTAAVLRQVVDASGASTPFVERMEVARSRIEERFLEGGAALLSILDVLNKLVASLDQVTGSLDEETANATMAELENTVAHLSELSTIETARQARFQEIASAEQNLRPQVDDMQETLRYLRTFAVTAKITGAGVPDFAGFAEEILQRIQDGTRQVNDFSAKLHHLGSGLGPIRAKGQKIIQSYDQTIPRIVAGLSGGGVEIGKQRRVLMQRAESVRAIAKGIQGKLASTLSAMQVGDITRQRIEHCQSSLQILDEYLQSPDIGALDDEQRDSLTQIIRELVSLQLSQSIDDFDRDTGKIVDTVASFRADLMQIDALRRDMGQGEDDAGDNAMRQLENGVGAARSAVREIEAVAHEAAELSRKTADTVRELLQGIGVVQLVRTDIHYMALNTNLRCSKIGEEGRAINVVTAELRNFAALLDQTADKILAELQTLETAACKLNEAEEGSEDSSLDHRLEKAMASIRAVGDRMDTEMDALATQSEAAIGDMDRSLARLDFNAELGDVLRACADEFADAGEVREAPGLDQALADLGTRIGRLYTMVSERELHARVMGTAPPTEAPVLAAVMTDDDIDDALF</sequence>
<dbReference type="GO" id="GO:0007165">
    <property type="term" value="P:signal transduction"/>
    <property type="evidence" value="ECO:0007669"/>
    <property type="project" value="UniProtKB-KW"/>
</dbReference>
<name>A0A444LEL3_9HYPH</name>
<dbReference type="GO" id="GO:0016020">
    <property type="term" value="C:membrane"/>
    <property type="evidence" value="ECO:0007669"/>
    <property type="project" value="InterPro"/>
</dbReference>
<organism evidence="3 4">
    <name type="scientific">Neorhizobium lilium</name>
    <dbReference type="NCBI Taxonomy" id="2503024"/>
    <lineage>
        <taxon>Bacteria</taxon>
        <taxon>Pseudomonadati</taxon>
        <taxon>Pseudomonadota</taxon>
        <taxon>Alphaproteobacteria</taxon>
        <taxon>Hyphomicrobiales</taxon>
        <taxon>Rhizobiaceae</taxon>
        <taxon>Rhizobium/Agrobacterium group</taxon>
        <taxon>Neorhizobium</taxon>
    </lineage>
</organism>